<reference evidence="9" key="1">
    <citation type="journal article" date="2020" name="mSystems">
        <title>Genome- and Community-Level Interaction Insights into Carbon Utilization and Element Cycling Functions of Hydrothermarchaeota in Hydrothermal Sediment.</title>
        <authorList>
            <person name="Zhou Z."/>
            <person name="Liu Y."/>
            <person name="Xu W."/>
            <person name="Pan J."/>
            <person name="Luo Z.H."/>
            <person name="Li M."/>
        </authorList>
    </citation>
    <scope>NUCLEOTIDE SEQUENCE [LARGE SCALE GENOMIC DNA]</scope>
    <source>
        <strain evidence="9">SpSt-265</strain>
        <strain evidence="10">SpSt-465</strain>
    </source>
</reference>
<dbReference type="EMBL" id="DSLG01000008">
    <property type="protein sequence ID" value="HEA87639.1"/>
    <property type="molecule type" value="Genomic_DNA"/>
</dbReference>
<dbReference type="NCBIfam" id="TIGR00073">
    <property type="entry name" value="hypB"/>
    <property type="match status" value="1"/>
</dbReference>
<protein>
    <submittedName>
        <fullName evidence="9">Hydrogenase accessory protein HypB</fullName>
    </submittedName>
</protein>
<dbReference type="GO" id="GO:0051604">
    <property type="term" value="P:protein maturation"/>
    <property type="evidence" value="ECO:0007669"/>
    <property type="project" value="InterPro"/>
</dbReference>
<keyword evidence="7" id="KW-0342">GTP-binding</keyword>
<evidence type="ECO:0000256" key="2">
    <source>
        <dbReference type="ARBA" id="ARBA00022596"/>
    </source>
</evidence>
<dbReference type="EMBL" id="DSTU01000004">
    <property type="protein sequence ID" value="HFJ53478.1"/>
    <property type="molecule type" value="Genomic_DNA"/>
</dbReference>
<evidence type="ECO:0000256" key="4">
    <source>
        <dbReference type="ARBA" id="ARBA00022741"/>
    </source>
</evidence>
<accession>A0A7C1NAL0</accession>
<evidence type="ECO:0000256" key="3">
    <source>
        <dbReference type="ARBA" id="ARBA00022723"/>
    </source>
</evidence>
<comment type="caution">
    <text evidence="9">The sequence shown here is derived from an EMBL/GenBank/DDBJ whole genome shotgun (WGS) entry which is preliminary data.</text>
</comment>
<evidence type="ECO:0000256" key="5">
    <source>
        <dbReference type="ARBA" id="ARBA00022801"/>
    </source>
</evidence>
<dbReference type="PANTHER" id="PTHR30134">
    <property type="entry name" value="HYDROGENASE PROTEIN ASSEMBLY PROTEIN, NICKEL CHAPERONE"/>
    <property type="match status" value="1"/>
</dbReference>
<dbReference type="InterPro" id="IPR027417">
    <property type="entry name" value="P-loop_NTPase"/>
</dbReference>
<dbReference type="GO" id="GO:0003924">
    <property type="term" value="F:GTPase activity"/>
    <property type="evidence" value="ECO:0007669"/>
    <property type="project" value="InterPro"/>
</dbReference>
<proteinExistence type="inferred from homology"/>
<dbReference type="GO" id="GO:0005525">
    <property type="term" value="F:GTP binding"/>
    <property type="evidence" value="ECO:0007669"/>
    <property type="project" value="UniProtKB-KW"/>
</dbReference>
<keyword evidence="2" id="KW-0533">Nickel</keyword>
<organism evidence="9">
    <name type="scientific">candidate division WOR-3 bacterium</name>
    <dbReference type="NCBI Taxonomy" id="2052148"/>
    <lineage>
        <taxon>Bacteria</taxon>
        <taxon>Bacteria division WOR-3</taxon>
    </lineage>
</organism>
<name>A0A7C1NAL0_UNCW3</name>
<keyword evidence="4" id="KW-0547">Nucleotide-binding</keyword>
<sequence length="226" mass="25526">MAEIRMMQRILASNDALAEKQLSLLNRHRVLSINIMSGPGAGKTSLVERTVQALKDRYRLWVIEGDIQGDLDARRVVAQGAGCTQLNTQGACHLDGMMLEPVFARLELEGLDLLIIENVGNLVCPAEFRLPAHYNVTLISTPEGSDKPVKYPLMFSKSDVIIINKIDLLPHVDFSIEQFSRAVRRLKPRVPIIQLSCRTGAGLREWFDWLEGALKRFHRKTARKRE</sequence>
<dbReference type="Gene3D" id="3.40.50.300">
    <property type="entry name" value="P-loop containing nucleotide triphosphate hydrolases"/>
    <property type="match status" value="1"/>
</dbReference>
<dbReference type="PANTHER" id="PTHR30134:SF2">
    <property type="entry name" value="HYDROGENASE MATURATION FACTOR HYPB"/>
    <property type="match status" value="1"/>
</dbReference>
<evidence type="ECO:0000313" key="10">
    <source>
        <dbReference type="EMBL" id="HFJ53478.1"/>
    </source>
</evidence>
<keyword evidence="6" id="KW-0862">Zinc</keyword>
<keyword evidence="3" id="KW-0479">Metal-binding</keyword>
<dbReference type="AlphaFoldDB" id="A0A7C1NAL0"/>
<dbReference type="GO" id="GO:0008270">
    <property type="term" value="F:zinc ion binding"/>
    <property type="evidence" value="ECO:0007669"/>
    <property type="project" value="TreeGrafter"/>
</dbReference>
<dbReference type="InterPro" id="IPR004392">
    <property type="entry name" value="Hyd_mat_HypB"/>
</dbReference>
<dbReference type="PIRSF" id="PIRSF005624">
    <property type="entry name" value="Ni-bind_GTPase"/>
    <property type="match status" value="1"/>
</dbReference>
<dbReference type="GO" id="GO:0016151">
    <property type="term" value="F:nickel cation binding"/>
    <property type="evidence" value="ECO:0007669"/>
    <property type="project" value="InterPro"/>
</dbReference>
<evidence type="ECO:0000256" key="7">
    <source>
        <dbReference type="ARBA" id="ARBA00023134"/>
    </source>
</evidence>
<comment type="similarity">
    <text evidence="1">Belongs to the SIMIBI class G3E GTPase family. HypB/HupM subfamily.</text>
</comment>
<dbReference type="InterPro" id="IPR003495">
    <property type="entry name" value="CobW/HypB/UreG_nucleotide-bd"/>
</dbReference>
<dbReference type="CDD" id="cd05390">
    <property type="entry name" value="HypB"/>
    <property type="match status" value="1"/>
</dbReference>
<evidence type="ECO:0000256" key="6">
    <source>
        <dbReference type="ARBA" id="ARBA00022833"/>
    </source>
</evidence>
<evidence type="ECO:0000256" key="1">
    <source>
        <dbReference type="ARBA" id="ARBA00006211"/>
    </source>
</evidence>
<evidence type="ECO:0000259" key="8">
    <source>
        <dbReference type="Pfam" id="PF02492"/>
    </source>
</evidence>
<dbReference type="SUPFAM" id="SSF52540">
    <property type="entry name" value="P-loop containing nucleoside triphosphate hydrolases"/>
    <property type="match status" value="1"/>
</dbReference>
<keyword evidence="5" id="KW-0378">Hydrolase</keyword>
<gene>
    <name evidence="9" type="primary">hypB</name>
    <name evidence="9" type="ORF">ENP94_06505</name>
    <name evidence="10" type="ORF">ENS16_02155</name>
</gene>
<evidence type="ECO:0000313" key="9">
    <source>
        <dbReference type="EMBL" id="HEA87639.1"/>
    </source>
</evidence>
<feature type="domain" description="CobW/HypB/UreG nucleotide-binding" evidence="8">
    <location>
        <begin position="35"/>
        <end position="193"/>
    </location>
</feature>
<dbReference type="Pfam" id="PF02492">
    <property type="entry name" value="cobW"/>
    <property type="match status" value="1"/>
</dbReference>